<dbReference type="CDD" id="cd18095">
    <property type="entry name" value="SpoU-like_rRNA-MTase"/>
    <property type="match status" value="1"/>
</dbReference>
<dbReference type="PANTHER" id="PTHR43191">
    <property type="entry name" value="RRNA METHYLTRANSFERASE 3"/>
    <property type="match status" value="1"/>
</dbReference>
<comment type="caution">
    <text evidence="5">The sequence shown here is derived from an EMBL/GenBank/DDBJ whole genome shotgun (WGS) entry which is preliminary data.</text>
</comment>
<dbReference type="RefSeq" id="WP_179941538.1">
    <property type="nucleotide sequence ID" value="NZ_JACBYF010000012.1"/>
</dbReference>
<dbReference type="SUPFAM" id="SSF55315">
    <property type="entry name" value="L30e-like"/>
    <property type="match status" value="1"/>
</dbReference>
<name>A0ABX2SZE8_9BACL</name>
<evidence type="ECO:0000256" key="1">
    <source>
        <dbReference type="ARBA" id="ARBA00007228"/>
    </source>
</evidence>
<dbReference type="InterPro" id="IPR013123">
    <property type="entry name" value="SpoU_subst-bd"/>
</dbReference>
<dbReference type="Proteomes" id="UP000531840">
    <property type="component" value="Unassembled WGS sequence"/>
</dbReference>
<evidence type="ECO:0000256" key="2">
    <source>
        <dbReference type="ARBA" id="ARBA00022603"/>
    </source>
</evidence>
<dbReference type="GO" id="GO:0032259">
    <property type="term" value="P:methylation"/>
    <property type="evidence" value="ECO:0007669"/>
    <property type="project" value="UniProtKB-KW"/>
</dbReference>
<organism evidence="5 6">
    <name type="scientific">Gemelliphila palaticanis</name>
    <dbReference type="NCBI Taxonomy" id="81950"/>
    <lineage>
        <taxon>Bacteria</taxon>
        <taxon>Bacillati</taxon>
        <taxon>Bacillota</taxon>
        <taxon>Bacilli</taxon>
        <taxon>Bacillales</taxon>
        <taxon>Gemellaceae</taxon>
        <taxon>Gemelliphila</taxon>
    </lineage>
</organism>
<keyword evidence="3" id="KW-0808">Transferase</keyword>
<feature type="domain" description="RNA 2-O ribose methyltransferase substrate binding" evidence="4">
    <location>
        <begin position="30"/>
        <end position="100"/>
    </location>
</feature>
<evidence type="ECO:0000313" key="5">
    <source>
        <dbReference type="EMBL" id="NYS47751.1"/>
    </source>
</evidence>
<dbReference type="InterPro" id="IPR053888">
    <property type="entry name" value="MRM3-like_sub_bind"/>
</dbReference>
<reference evidence="5 6" key="1">
    <citation type="submission" date="2020-07" db="EMBL/GenBank/DDBJ databases">
        <title>MOT database genomes.</title>
        <authorList>
            <person name="Joseph S."/>
            <person name="Aduse-Opoku J."/>
            <person name="Hashim A."/>
            <person name="Wade W."/>
            <person name="Curtis M."/>
        </authorList>
    </citation>
    <scope>NUCLEOTIDE SEQUENCE [LARGE SCALE GENOMIC DNA]</scope>
    <source>
        <strain evidence="5 6">CIP 106318</strain>
    </source>
</reference>
<dbReference type="Gene3D" id="3.40.1280.10">
    <property type="match status" value="1"/>
</dbReference>
<dbReference type="PANTHER" id="PTHR43191:SF2">
    <property type="entry name" value="RRNA METHYLTRANSFERASE 3, MITOCHONDRIAL"/>
    <property type="match status" value="1"/>
</dbReference>
<dbReference type="Pfam" id="PF22435">
    <property type="entry name" value="MRM3-like_sub_bind"/>
    <property type="match status" value="1"/>
</dbReference>
<dbReference type="InterPro" id="IPR001537">
    <property type="entry name" value="SpoU_MeTrfase"/>
</dbReference>
<dbReference type="Gene3D" id="3.30.1330.30">
    <property type="match status" value="1"/>
</dbReference>
<gene>
    <name evidence="5" type="ORF">HZY85_06040</name>
</gene>
<evidence type="ECO:0000259" key="4">
    <source>
        <dbReference type="SMART" id="SM00967"/>
    </source>
</evidence>
<sequence length="254" mass="28657">MLITSINNQKIKDILKLKEIKNVKKYSKYFLDGLHLVEEAILYNKSNIEEIFIVENFNKKNSIDLSSFKITYITEQVAKHISETVNTQGIFAICNIEDKKMNINKYSKVIILDKIQDPGNLGTIIRTADAFGYDCVILGKGSTSIYNQKVIRSMQGSNFHISCYDNIDLLEELDNMKEFNIFATSLDTDSYIDNITEIDGKIAIIFGNEANGVSEEVMKKVNKKIKIEMKGKAESLNVAVSAGILMHHIGNISK</sequence>
<dbReference type="InterPro" id="IPR051259">
    <property type="entry name" value="rRNA_Methyltransferase"/>
</dbReference>
<evidence type="ECO:0000313" key="6">
    <source>
        <dbReference type="Proteomes" id="UP000531840"/>
    </source>
</evidence>
<keyword evidence="6" id="KW-1185">Reference proteome</keyword>
<accession>A0ABX2SZE8</accession>
<dbReference type="InterPro" id="IPR029028">
    <property type="entry name" value="Alpha/beta_knot_MTases"/>
</dbReference>
<dbReference type="SUPFAM" id="SSF75217">
    <property type="entry name" value="alpha/beta knot"/>
    <property type="match status" value="1"/>
</dbReference>
<evidence type="ECO:0000256" key="3">
    <source>
        <dbReference type="ARBA" id="ARBA00022679"/>
    </source>
</evidence>
<dbReference type="Pfam" id="PF00588">
    <property type="entry name" value="SpoU_methylase"/>
    <property type="match status" value="1"/>
</dbReference>
<dbReference type="SMART" id="SM00967">
    <property type="entry name" value="SpoU_sub_bind"/>
    <property type="match status" value="1"/>
</dbReference>
<protein>
    <submittedName>
        <fullName evidence="5">RNA methyltransferase</fullName>
    </submittedName>
</protein>
<keyword evidence="2 5" id="KW-0489">Methyltransferase</keyword>
<proteinExistence type="inferred from homology"/>
<dbReference type="EMBL" id="JACBYF010000012">
    <property type="protein sequence ID" value="NYS47751.1"/>
    <property type="molecule type" value="Genomic_DNA"/>
</dbReference>
<dbReference type="GO" id="GO:0008168">
    <property type="term" value="F:methyltransferase activity"/>
    <property type="evidence" value="ECO:0007669"/>
    <property type="project" value="UniProtKB-KW"/>
</dbReference>
<comment type="similarity">
    <text evidence="1">Belongs to the class IV-like SAM-binding methyltransferase superfamily. RNA methyltransferase TrmH family.</text>
</comment>
<dbReference type="InterPro" id="IPR029064">
    <property type="entry name" value="Ribosomal_eL30-like_sf"/>
</dbReference>
<dbReference type="InterPro" id="IPR029026">
    <property type="entry name" value="tRNA_m1G_MTases_N"/>
</dbReference>